<evidence type="ECO:0000313" key="2">
    <source>
        <dbReference type="EMBL" id="CAE0352288.1"/>
    </source>
</evidence>
<name>A0A7S3JDM4_9SPIT</name>
<protein>
    <submittedName>
        <fullName evidence="2">Uncharacterized protein</fullName>
    </submittedName>
</protein>
<dbReference type="EMBL" id="HBII01026800">
    <property type="protein sequence ID" value="CAE0352288.1"/>
    <property type="molecule type" value="Transcribed_RNA"/>
</dbReference>
<accession>A0A7S3JDM4</accession>
<proteinExistence type="predicted"/>
<dbReference type="AlphaFoldDB" id="A0A7S3JDM4"/>
<sequence>MADRQNLANKAEEDAERRLIAEASLSALQIELREAIDRIAKMEKKERRRLEKKNRLRKKRKEQMRNELSRSLVVDETSVKVDNEPRDLESNEKPVMTSKEKLDQLLDPSVKKSRRSAFPSDQRGSVNTEMRQRRLKNRLLTNRGSVAVSSVYSQARTEFSFHPSINQTSMWKPKYDDHHNHKKMWKRMHQENEKIIRKKRLMSEQKLREELAACTFTPELVTKASKQAKNEPLDVKHLSLRLYQYADKFKHNRELMKEKYDFERGEEIRFTPILESSKTNKMLQTVRERKNVYDGLYEDYQKREENKQKLK</sequence>
<reference evidence="2" key="1">
    <citation type="submission" date="2021-01" db="EMBL/GenBank/DDBJ databases">
        <authorList>
            <person name="Corre E."/>
            <person name="Pelletier E."/>
            <person name="Niang G."/>
            <person name="Scheremetjew M."/>
            <person name="Finn R."/>
            <person name="Kale V."/>
            <person name="Holt S."/>
            <person name="Cochrane G."/>
            <person name="Meng A."/>
            <person name="Brown T."/>
            <person name="Cohen L."/>
        </authorList>
    </citation>
    <scope>NUCLEOTIDE SEQUENCE</scope>
    <source>
        <strain evidence="2">FSP1.4</strain>
    </source>
</reference>
<feature type="compositionally biased region" description="Basic and acidic residues" evidence="1">
    <location>
        <begin position="77"/>
        <end position="104"/>
    </location>
</feature>
<evidence type="ECO:0000256" key="1">
    <source>
        <dbReference type="SAM" id="MobiDB-lite"/>
    </source>
</evidence>
<feature type="region of interest" description="Disordered" evidence="1">
    <location>
        <begin position="42"/>
        <end position="128"/>
    </location>
</feature>
<organism evidence="2">
    <name type="scientific">Euplotes harpa</name>
    <dbReference type="NCBI Taxonomy" id="151035"/>
    <lineage>
        <taxon>Eukaryota</taxon>
        <taxon>Sar</taxon>
        <taxon>Alveolata</taxon>
        <taxon>Ciliophora</taxon>
        <taxon>Intramacronucleata</taxon>
        <taxon>Spirotrichea</taxon>
        <taxon>Hypotrichia</taxon>
        <taxon>Euplotida</taxon>
        <taxon>Euplotidae</taxon>
        <taxon>Euplotes</taxon>
    </lineage>
</organism>
<feature type="compositionally biased region" description="Basic residues" evidence="1">
    <location>
        <begin position="50"/>
        <end position="62"/>
    </location>
</feature>
<gene>
    <name evidence="2" type="ORF">EHAR0213_LOCUS11204</name>
</gene>